<evidence type="ECO:0000313" key="3">
    <source>
        <dbReference type="Proteomes" id="UP000037460"/>
    </source>
</evidence>
<feature type="transmembrane region" description="Helical" evidence="1">
    <location>
        <begin position="163"/>
        <end position="184"/>
    </location>
</feature>
<keyword evidence="1" id="KW-0472">Membrane</keyword>
<evidence type="ECO:0000256" key="1">
    <source>
        <dbReference type="SAM" id="Phobius"/>
    </source>
</evidence>
<reference evidence="3" key="1">
    <citation type="journal article" date="2015" name="PLoS Genet.">
        <title>Genome Sequence and Transcriptome Analyses of Chrysochromulina tobin: Metabolic Tools for Enhanced Algal Fitness in the Prominent Order Prymnesiales (Haptophyceae).</title>
        <authorList>
            <person name="Hovde B.T."/>
            <person name="Deodato C.R."/>
            <person name="Hunsperger H.M."/>
            <person name="Ryken S.A."/>
            <person name="Yost W."/>
            <person name="Jha R.K."/>
            <person name="Patterson J."/>
            <person name="Monnat R.J. Jr."/>
            <person name="Barlow S.B."/>
            <person name="Starkenburg S.R."/>
            <person name="Cattolico R.A."/>
        </authorList>
    </citation>
    <scope>NUCLEOTIDE SEQUENCE</scope>
    <source>
        <strain evidence="3">CCMP291</strain>
    </source>
</reference>
<accession>A0A0M0JL11</accession>
<feature type="transmembrane region" description="Helical" evidence="1">
    <location>
        <begin position="7"/>
        <end position="29"/>
    </location>
</feature>
<evidence type="ECO:0000313" key="2">
    <source>
        <dbReference type="EMBL" id="KOO27281.1"/>
    </source>
</evidence>
<dbReference type="Proteomes" id="UP000037460">
    <property type="component" value="Unassembled WGS sequence"/>
</dbReference>
<dbReference type="EMBL" id="JWZX01002735">
    <property type="protein sequence ID" value="KOO27281.1"/>
    <property type="molecule type" value="Genomic_DNA"/>
</dbReference>
<name>A0A0M0JL11_9EUKA</name>
<proteinExistence type="predicted"/>
<keyword evidence="1" id="KW-0812">Transmembrane</keyword>
<sequence>MAGFRQVVFIFDLVLLIMAFALSCVLLIFDDPFGIFGLEKNRTLMTSIGAWAMIQGKPIPYPAVPGLEVNVMFFTTLWGLIVVPTQGSADSEIFVVEICHENPGRHALCNGVSWGFLAERWNAYETGGNFTSHNGISQPATAESLPSMGGFTFGDFAAHSCTLSAQTARISLAVGCGCSLLLLLSRFTCHSRFERSSDSGRKCPLLLVVLAMLAISLVTPLYYWEGCLREIDLSLGRLGSQSGSAFAVRRQLPLKKACP</sequence>
<comment type="caution">
    <text evidence="2">The sequence shown here is derived from an EMBL/GenBank/DDBJ whole genome shotgun (WGS) entry which is preliminary data.</text>
</comment>
<feature type="transmembrane region" description="Helical" evidence="1">
    <location>
        <begin position="205"/>
        <end position="224"/>
    </location>
</feature>
<dbReference type="AlphaFoldDB" id="A0A0M0JL11"/>
<organism evidence="2 3">
    <name type="scientific">Chrysochromulina tobinii</name>
    <dbReference type="NCBI Taxonomy" id="1460289"/>
    <lineage>
        <taxon>Eukaryota</taxon>
        <taxon>Haptista</taxon>
        <taxon>Haptophyta</taxon>
        <taxon>Prymnesiophyceae</taxon>
        <taxon>Prymnesiales</taxon>
        <taxon>Chrysochromulinaceae</taxon>
        <taxon>Chrysochromulina</taxon>
    </lineage>
</organism>
<keyword evidence="1" id="KW-1133">Transmembrane helix</keyword>
<dbReference type="PROSITE" id="PS51257">
    <property type="entry name" value="PROKAR_LIPOPROTEIN"/>
    <property type="match status" value="1"/>
</dbReference>
<keyword evidence="3" id="KW-1185">Reference proteome</keyword>
<protein>
    <submittedName>
        <fullName evidence="2">Uncharacterized protein</fullName>
    </submittedName>
</protein>
<gene>
    <name evidence="2" type="ORF">Ctob_002351</name>
</gene>